<dbReference type="GO" id="GO:0009051">
    <property type="term" value="P:pentose-phosphate shunt, oxidative branch"/>
    <property type="evidence" value="ECO:0007669"/>
    <property type="project" value="TreeGrafter"/>
</dbReference>
<dbReference type="InterPro" id="IPR022675">
    <property type="entry name" value="G6P_DH_C"/>
</dbReference>
<feature type="binding site" evidence="7">
    <location>
        <position position="703"/>
    </location>
    <ligand>
        <name>NADP(+)</name>
        <dbReference type="ChEBI" id="CHEBI:58349"/>
    </ligand>
</feature>
<dbReference type="InterPro" id="IPR001282">
    <property type="entry name" value="G6P_DH"/>
</dbReference>
<evidence type="ECO:0000256" key="5">
    <source>
        <dbReference type="ARBA" id="ARBA00023002"/>
    </source>
</evidence>
<evidence type="ECO:0000256" key="3">
    <source>
        <dbReference type="ARBA" id="ARBA00022526"/>
    </source>
</evidence>
<organism evidence="11 12">
    <name type="scientific">Actinomadura chibensis</name>
    <dbReference type="NCBI Taxonomy" id="392828"/>
    <lineage>
        <taxon>Bacteria</taxon>
        <taxon>Bacillati</taxon>
        <taxon>Actinomycetota</taxon>
        <taxon>Actinomycetes</taxon>
        <taxon>Streptosporangiales</taxon>
        <taxon>Thermomonosporaceae</taxon>
        <taxon>Actinomadura</taxon>
    </lineage>
</organism>
<evidence type="ECO:0000256" key="6">
    <source>
        <dbReference type="ARBA" id="ARBA00023277"/>
    </source>
</evidence>
<accession>A0A5D0NHI0</accession>
<dbReference type="EC" id="1.1.1.49" evidence="7"/>
<dbReference type="SUPFAM" id="SSF55347">
    <property type="entry name" value="Glyceraldehyde-3-phosphate dehydrogenase-like, C-terminal domain"/>
    <property type="match status" value="1"/>
</dbReference>
<keyword evidence="4 7" id="KW-0521">NADP</keyword>
<protein>
    <recommendedName>
        <fullName evidence="7">Glucose-6-phosphate 1-dehydrogenase</fullName>
        <shortName evidence="7">G6PD</shortName>
        <ecNumber evidence="7">1.1.1.49</ecNumber>
    </recommendedName>
</protein>
<feature type="region of interest" description="Disordered" evidence="8">
    <location>
        <begin position="53"/>
        <end position="172"/>
    </location>
</feature>
<keyword evidence="5 7" id="KW-0560">Oxidoreductase</keyword>
<dbReference type="NCBIfam" id="TIGR00871">
    <property type="entry name" value="zwf"/>
    <property type="match status" value="1"/>
</dbReference>
<evidence type="ECO:0000256" key="4">
    <source>
        <dbReference type="ARBA" id="ARBA00022857"/>
    </source>
</evidence>
<dbReference type="Gene3D" id="3.40.50.720">
    <property type="entry name" value="NAD(P)-binding Rossmann-like Domain"/>
    <property type="match status" value="1"/>
</dbReference>
<dbReference type="GO" id="GO:0050661">
    <property type="term" value="F:NADP binding"/>
    <property type="evidence" value="ECO:0007669"/>
    <property type="project" value="UniProtKB-UniRule"/>
</dbReference>
<dbReference type="PANTHER" id="PTHR23429:SF0">
    <property type="entry name" value="GLUCOSE-6-PHOSPHATE 1-DEHYDROGENASE"/>
    <property type="match status" value="1"/>
</dbReference>
<feature type="domain" description="Glucose-6-phosphate dehydrogenase C-terminal" evidence="10">
    <location>
        <begin position="744"/>
        <end position="1010"/>
    </location>
</feature>
<feature type="region of interest" description="Disordered" evidence="8">
    <location>
        <begin position="205"/>
        <end position="246"/>
    </location>
</feature>
<dbReference type="GO" id="GO:0004345">
    <property type="term" value="F:glucose-6-phosphate dehydrogenase activity"/>
    <property type="evidence" value="ECO:0007669"/>
    <property type="project" value="UniProtKB-UniRule"/>
</dbReference>
<gene>
    <name evidence="7 11" type="primary">zwf</name>
    <name evidence="11" type="ORF">FXF69_23325</name>
</gene>
<feature type="region of interest" description="Disordered" evidence="8">
    <location>
        <begin position="1"/>
        <end position="23"/>
    </location>
</feature>
<dbReference type="InterPro" id="IPR022674">
    <property type="entry name" value="G6P_DH_NAD-bd"/>
</dbReference>
<comment type="caution">
    <text evidence="11">The sequence shown here is derived from an EMBL/GenBank/DDBJ whole genome shotgun (WGS) entry which is preliminary data.</text>
</comment>
<feature type="active site" description="Proton acceptor" evidence="7">
    <location>
        <position position="795"/>
    </location>
</feature>
<comment type="pathway">
    <text evidence="1 7">Carbohydrate degradation; pentose phosphate pathway; D-ribulose 5-phosphate from D-glucose 6-phosphate (oxidative stage): step 1/3.</text>
</comment>
<comment type="function">
    <text evidence="7">Catalyzes the oxidation of glucose 6-phosphate to 6-phosphogluconolactone.</text>
</comment>
<dbReference type="EMBL" id="VSFG01000005">
    <property type="protein sequence ID" value="TYB43906.1"/>
    <property type="molecule type" value="Genomic_DNA"/>
</dbReference>
<evidence type="ECO:0000256" key="2">
    <source>
        <dbReference type="ARBA" id="ARBA00009975"/>
    </source>
</evidence>
<evidence type="ECO:0000259" key="10">
    <source>
        <dbReference type="Pfam" id="PF02781"/>
    </source>
</evidence>
<keyword evidence="3 7" id="KW-0313">Glucose metabolism</keyword>
<feature type="binding site" evidence="7">
    <location>
        <position position="737"/>
    </location>
    <ligand>
        <name>substrate</name>
    </ligand>
</feature>
<dbReference type="Proteomes" id="UP000323380">
    <property type="component" value="Unassembled WGS sequence"/>
</dbReference>
<feature type="region of interest" description="Disordered" evidence="8">
    <location>
        <begin position="512"/>
        <end position="540"/>
    </location>
</feature>
<reference evidence="11 12" key="1">
    <citation type="submission" date="2019-08" db="EMBL/GenBank/DDBJ databases">
        <title>Actinomadura sp. nov. CYP1-5 isolated from mountain soil.</title>
        <authorList>
            <person name="Songsumanus A."/>
            <person name="Kuncharoen N."/>
            <person name="Kudo T."/>
            <person name="Yuki M."/>
            <person name="Igarashi Y."/>
            <person name="Tanasupawat S."/>
        </authorList>
    </citation>
    <scope>NUCLEOTIDE SEQUENCE [LARGE SCALE GENOMIC DNA]</scope>
    <source>
        <strain evidence="11 12">JCM 14158</strain>
    </source>
</reference>
<dbReference type="PRINTS" id="PR00079">
    <property type="entry name" value="G6PDHDRGNASE"/>
</dbReference>
<evidence type="ECO:0000256" key="7">
    <source>
        <dbReference type="HAMAP-Rule" id="MF_00966"/>
    </source>
</evidence>
<dbReference type="PROSITE" id="PS00069">
    <property type="entry name" value="G6P_DEHYDROGENASE"/>
    <property type="match status" value="1"/>
</dbReference>
<evidence type="ECO:0000259" key="9">
    <source>
        <dbReference type="Pfam" id="PF00479"/>
    </source>
</evidence>
<dbReference type="PANTHER" id="PTHR23429">
    <property type="entry name" value="GLUCOSE-6-PHOSPHATE 1-DEHYDROGENASE G6PD"/>
    <property type="match status" value="1"/>
</dbReference>
<dbReference type="Gene3D" id="3.30.360.10">
    <property type="entry name" value="Dihydrodipicolinate Reductase, domain 2"/>
    <property type="match status" value="1"/>
</dbReference>
<feature type="compositionally biased region" description="Low complexity" evidence="8">
    <location>
        <begin position="76"/>
        <end position="86"/>
    </location>
</feature>
<evidence type="ECO:0000256" key="1">
    <source>
        <dbReference type="ARBA" id="ARBA00004937"/>
    </source>
</evidence>
<dbReference type="AlphaFoldDB" id="A0A5D0NHI0"/>
<comment type="similarity">
    <text evidence="2 7">Belongs to the glucose-6-phosphate dehydrogenase family.</text>
</comment>
<proteinExistence type="inferred from homology"/>
<name>A0A5D0NHI0_9ACTN</name>
<feature type="domain" description="Glucose-6-phosphate dehydrogenase NAD-binding" evidence="9">
    <location>
        <begin position="574"/>
        <end position="740"/>
    </location>
</feature>
<dbReference type="Pfam" id="PF00479">
    <property type="entry name" value="G6PD_N"/>
    <property type="match status" value="1"/>
</dbReference>
<evidence type="ECO:0000313" key="12">
    <source>
        <dbReference type="Proteomes" id="UP000323380"/>
    </source>
</evidence>
<dbReference type="STRING" id="1220554.GCA_001552135_05054"/>
<dbReference type="UniPathway" id="UPA00115">
    <property type="reaction ID" value="UER00408"/>
</dbReference>
<evidence type="ECO:0000313" key="11">
    <source>
        <dbReference type="EMBL" id="TYB43906.1"/>
    </source>
</evidence>
<evidence type="ECO:0000256" key="8">
    <source>
        <dbReference type="SAM" id="MobiDB-lite"/>
    </source>
</evidence>
<dbReference type="HAMAP" id="MF_00966">
    <property type="entry name" value="G6PD"/>
    <property type="match status" value="1"/>
</dbReference>
<dbReference type="InterPro" id="IPR019796">
    <property type="entry name" value="G6P_DH_AS"/>
</dbReference>
<feature type="binding site" evidence="7">
    <location>
        <position position="733"/>
    </location>
    <ligand>
        <name>substrate</name>
    </ligand>
</feature>
<feature type="compositionally biased region" description="Basic residues" evidence="8">
    <location>
        <begin position="335"/>
        <end position="344"/>
    </location>
</feature>
<dbReference type="GO" id="GO:0006006">
    <property type="term" value="P:glucose metabolic process"/>
    <property type="evidence" value="ECO:0007669"/>
    <property type="project" value="UniProtKB-KW"/>
</dbReference>
<dbReference type="Pfam" id="PF02781">
    <property type="entry name" value="G6PD_C"/>
    <property type="match status" value="1"/>
</dbReference>
<dbReference type="InterPro" id="IPR025855">
    <property type="entry name" value="Replic_Relax"/>
</dbReference>
<dbReference type="SUPFAM" id="SSF51735">
    <property type="entry name" value="NAD(P)-binding Rossmann-fold domains"/>
    <property type="match status" value="1"/>
</dbReference>
<feature type="binding site" evidence="7">
    <location>
        <position position="790"/>
    </location>
    <ligand>
        <name>substrate</name>
    </ligand>
</feature>
<feature type="region of interest" description="Disordered" evidence="8">
    <location>
        <begin position="297"/>
        <end position="384"/>
    </location>
</feature>
<comment type="caution">
    <text evidence="7">Lacks conserved residue(s) required for the propagation of feature annotation.</text>
</comment>
<feature type="binding site" evidence="7">
    <location>
        <position position="881"/>
    </location>
    <ligand>
        <name>substrate</name>
    </ligand>
</feature>
<comment type="catalytic activity">
    <reaction evidence="7">
        <text>D-glucose 6-phosphate + NADP(+) = 6-phospho-D-glucono-1,5-lactone + NADPH + H(+)</text>
        <dbReference type="Rhea" id="RHEA:15841"/>
        <dbReference type="ChEBI" id="CHEBI:15378"/>
        <dbReference type="ChEBI" id="CHEBI:57783"/>
        <dbReference type="ChEBI" id="CHEBI:57955"/>
        <dbReference type="ChEBI" id="CHEBI:58349"/>
        <dbReference type="ChEBI" id="CHEBI:61548"/>
        <dbReference type="EC" id="1.1.1.49"/>
    </reaction>
</comment>
<feature type="binding site" evidence="7">
    <location>
        <position position="771"/>
    </location>
    <ligand>
        <name>substrate</name>
    </ligand>
</feature>
<sequence length="1022" mass="109984">MADREPGGRQRIGAGGVEPSLGEVQGAADRGTAQVNLPVDRESVSAVQIVFDGEAVSGQSMPARVGQPRADQGESATDAGAGDVDFAGGGEAVPAPHVLGDGERVRPQRMAARIGQVGRLQRQAPTDTGTAQSDGPLSGEAIEDEVAGGAQLVGGQRGHLAAGQADRGRGGPAQVNRLLETAVGQQQRTGQLDRLQVQFAGDEGATQFHRPDPAALGGVSPGEQSDQHAGPHGPLSPPGGRVGGIVPLNIAGTQVNQRAGDGGVQQLSFGGAQLLVTELGVDMRSGHRDDAPWEASTARLLGGPMGPPRAEEPTRLRRPLPPARVSNPDQPSPLRPHRHHRSGHPYKPLTLTPAITNSREFPQPTPAELAASRRGDDGGGPRLSGDFFIRLHDARPPSRRRDGPGPEVVGAALRGALGRPGPPGRLRPLDRTRPRRHARALDFFLEHDTGTETLARVARKLGGYADLAEATGTTTPVLVWLPSLGREMDLRALLGAPEISVATAVHTLATGRRDRTKASARRARDLLGTDGDEATRSGPDRYATRGTLVLRMAEAAGCQPRRRGPAMERADAMVLFGITGNLAYKMLLPALYQLTADGVLDEPIVGVAKTDLDLDGLRSRAREACEAKHDKVDDAAFEKFAENLRLVAGDYSDGATFDAIRGEVGDAGFLTHYLAVPPALFATVAAGLAKVGLNRNARMVVEKPFGKDLESARALNAELLKFFDEDHLRRVDHFLGKEPIEDLLMFRFENMLLEPIWNRHYVDNVQITMAEDFDVADRGSFYDANGTIRDVVQNHLLQILALLAMDTPPSTDARAFIDEKWRVLRAVEAVTPGDVIRGQYDGYLSTEGVREGSTTETYAALRLRINNWRWADVPFYIRSGKALGTTDLEVVAQLRTPPIGFFDGAPEPNLIRFRIQPDAGVTFDLLAKVPGRDSTRQVPLSVDFTKVLGPMEAAYQRILTDAMTGDPRRFVRFDLAEESWRIVQPVLDLPTQPLPYAKGTWGPDEAATFVPGGWHEISTTFD</sequence>
<dbReference type="Pfam" id="PF13814">
    <property type="entry name" value="Replic_Relax"/>
    <property type="match status" value="1"/>
</dbReference>
<feature type="compositionally biased region" description="Polar residues" evidence="8">
    <location>
        <begin position="123"/>
        <end position="135"/>
    </location>
</feature>
<dbReference type="InterPro" id="IPR036291">
    <property type="entry name" value="NAD(P)-bd_dom_sf"/>
</dbReference>
<keyword evidence="6 7" id="KW-0119">Carbohydrate metabolism</keyword>
<keyword evidence="12" id="KW-1185">Reference proteome</keyword>
<dbReference type="GO" id="GO:0005829">
    <property type="term" value="C:cytosol"/>
    <property type="evidence" value="ECO:0007669"/>
    <property type="project" value="TreeGrafter"/>
</dbReference>